<evidence type="ECO:0000256" key="3">
    <source>
        <dbReference type="ARBA" id="ARBA00004065"/>
    </source>
</evidence>
<evidence type="ECO:0000256" key="10">
    <source>
        <dbReference type="ARBA" id="ARBA00022801"/>
    </source>
</evidence>
<sequence>MVDEGHIGVDESGKGDFFGPLVIAACYVGPEHLAELEGVRDSKKLTDPVALRLAGAIRQTCPLAVIAIGPAKYNELYEKLRNLNKILAWGHARAIENVLEQQPCELVISDQFADPAGLKRQLFEKGRRVELRSVVRAEADIAVAAASVLARAEFLRKLAALSDEIGVRLPKGASPPVIEAGAAVVRKHGVEGLARVAKLHFKTRIEVLARAGMSGTQ</sequence>
<keyword evidence="9 12" id="KW-0255">Endonuclease</keyword>
<accession>A0A931PVA2</accession>
<protein>
    <recommendedName>
        <fullName evidence="13">Ribonuclease</fullName>
        <ecNumber evidence="13">3.1.26.4</ecNumber>
    </recommendedName>
</protein>
<dbReference type="Pfam" id="PF01351">
    <property type="entry name" value="RNase_HII"/>
    <property type="match status" value="1"/>
</dbReference>
<dbReference type="Gene3D" id="3.30.420.10">
    <property type="entry name" value="Ribonuclease H-like superfamily/Ribonuclease H"/>
    <property type="match status" value="1"/>
</dbReference>
<dbReference type="PANTHER" id="PTHR10954">
    <property type="entry name" value="RIBONUCLEASE H2 SUBUNIT A"/>
    <property type="match status" value="1"/>
</dbReference>
<dbReference type="GO" id="GO:0043137">
    <property type="term" value="P:DNA replication, removal of RNA primer"/>
    <property type="evidence" value="ECO:0007669"/>
    <property type="project" value="TreeGrafter"/>
</dbReference>
<dbReference type="InterPro" id="IPR036397">
    <property type="entry name" value="RNaseH_sf"/>
</dbReference>
<comment type="caution">
    <text evidence="15">The sequence shown here is derived from an EMBL/GenBank/DDBJ whole genome shotgun (WGS) entry which is preliminary data.</text>
</comment>
<dbReference type="SUPFAM" id="SSF53098">
    <property type="entry name" value="Ribonuclease H-like"/>
    <property type="match status" value="1"/>
</dbReference>
<evidence type="ECO:0000256" key="12">
    <source>
        <dbReference type="PROSITE-ProRule" id="PRU01319"/>
    </source>
</evidence>
<organism evidence="15 16">
    <name type="scientific">Fimbriimonas ginsengisoli</name>
    <dbReference type="NCBI Taxonomy" id="1005039"/>
    <lineage>
        <taxon>Bacteria</taxon>
        <taxon>Bacillati</taxon>
        <taxon>Armatimonadota</taxon>
        <taxon>Fimbriimonadia</taxon>
        <taxon>Fimbriimonadales</taxon>
        <taxon>Fimbriimonadaceae</taxon>
        <taxon>Fimbriimonas</taxon>
    </lineage>
</organism>
<evidence type="ECO:0000259" key="14">
    <source>
        <dbReference type="PROSITE" id="PS51975"/>
    </source>
</evidence>
<dbReference type="InterPro" id="IPR012337">
    <property type="entry name" value="RNaseH-like_sf"/>
</dbReference>
<gene>
    <name evidence="15" type="primary">rnhC</name>
    <name evidence="15" type="ORF">HYR64_09985</name>
</gene>
<dbReference type="GO" id="GO:0004523">
    <property type="term" value="F:RNA-DNA hybrid ribonuclease activity"/>
    <property type="evidence" value="ECO:0007669"/>
    <property type="project" value="UniProtKB-UniRule"/>
</dbReference>
<dbReference type="GO" id="GO:0032299">
    <property type="term" value="C:ribonuclease H2 complex"/>
    <property type="evidence" value="ECO:0007669"/>
    <property type="project" value="TreeGrafter"/>
</dbReference>
<comment type="function">
    <text evidence="3 13">Endonuclease that specifically degrades the RNA of RNA-DNA hybrids.</text>
</comment>
<comment type="catalytic activity">
    <reaction evidence="1 12 13">
        <text>Endonucleolytic cleavage to 5'-phosphomonoester.</text>
        <dbReference type="EC" id="3.1.26.4"/>
    </reaction>
</comment>
<reference evidence="15" key="1">
    <citation type="submission" date="2020-07" db="EMBL/GenBank/DDBJ databases">
        <title>Huge and variable diversity of episymbiotic CPR bacteria and DPANN archaea in groundwater ecosystems.</title>
        <authorList>
            <person name="He C.Y."/>
            <person name="Keren R."/>
            <person name="Whittaker M."/>
            <person name="Farag I.F."/>
            <person name="Doudna J."/>
            <person name="Cate J.H.D."/>
            <person name="Banfield J.F."/>
        </authorList>
    </citation>
    <scope>NUCLEOTIDE SEQUENCE</scope>
    <source>
        <strain evidence="15">NC_groundwater_17_Pr7_B-0.1um_64_12</strain>
    </source>
</reference>
<evidence type="ECO:0000256" key="2">
    <source>
        <dbReference type="ARBA" id="ARBA00001946"/>
    </source>
</evidence>
<dbReference type="NCBIfam" id="TIGR00716">
    <property type="entry name" value="rnhC"/>
    <property type="match status" value="1"/>
</dbReference>
<evidence type="ECO:0000256" key="13">
    <source>
        <dbReference type="RuleBase" id="RU003515"/>
    </source>
</evidence>
<evidence type="ECO:0000256" key="11">
    <source>
        <dbReference type="ARBA" id="ARBA00022842"/>
    </source>
</evidence>
<keyword evidence="6" id="KW-0963">Cytoplasm</keyword>
<keyword evidence="8 12" id="KW-0479">Metal-binding</keyword>
<dbReference type="InterPro" id="IPR004641">
    <property type="entry name" value="RNase_HIII"/>
</dbReference>
<feature type="binding site" evidence="12">
    <location>
        <position position="110"/>
    </location>
    <ligand>
        <name>a divalent metal cation</name>
        <dbReference type="ChEBI" id="CHEBI:60240"/>
    </ligand>
</feature>
<dbReference type="GO" id="GO:0046872">
    <property type="term" value="F:metal ion binding"/>
    <property type="evidence" value="ECO:0007669"/>
    <property type="project" value="UniProtKB-KW"/>
</dbReference>
<evidence type="ECO:0000256" key="6">
    <source>
        <dbReference type="ARBA" id="ARBA00022490"/>
    </source>
</evidence>
<comment type="similarity">
    <text evidence="5">Belongs to the RNase HII family. RnhC subfamily.</text>
</comment>
<dbReference type="PROSITE" id="PS51975">
    <property type="entry name" value="RNASE_H_2"/>
    <property type="match status" value="1"/>
</dbReference>
<dbReference type="InterPro" id="IPR024567">
    <property type="entry name" value="RNase_HII/HIII_dom"/>
</dbReference>
<evidence type="ECO:0000256" key="4">
    <source>
        <dbReference type="ARBA" id="ARBA00004496"/>
    </source>
</evidence>
<keyword evidence="11" id="KW-0460">Magnesium</keyword>
<dbReference type="EC" id="3.1.26.4" evidence="13"/>
<evidence type="ECO:0000256" key="7">
    <source>
        <dbReference type="ARBA" id="ARBA00022722"/>
    </source>
</evidence>
<evidence type="ECO:0000256" key="9">
    <source>
        <dbReference type="ARBA" id="ARBA00022759"/>
    </source>
</evidence>
<keyword evidence="10 12" id="KW-0378">Hydrolase</keyword>
<dbReference type="AlphaFoldDB" id="A0A931PVA2"/>
<evidence type="ECO:0000256" key="5">
    <source>
        <dbReference type="ARBA" id="ARBA00008378"/>
    </source>
</evidence>
<feature type="binding site" evidence="12">
    <location>
        <position position="10"/>
    </location>
    <ligand>
        <name>a divalent metal cation</name>
        <dbReference type="ChEBI" id="CHEBI:60240"/>
    </ligand>
</feature>
<comment type="subcellular location">
    <subcellularLocation>
        <location evidence="4">Cytoplasm</location>
    </subcellularLocation>
</comment>
<evidence type="ECO:0000313" key="15">
    <source>
        <dbReference type="EMBL" id="MBI1757422.1"/>
    </source>
</evidence>
<dbReference type="Proteomes" id="UP000727962">
    <property type="component" value="Unassembled WGS sequence"/>
</dbReference>
<dbReference type="InterPro" id="IPR001352">
    <property type="entry name" value="RNase_HII/HIII"/>
</dbReference>
<dbReference type="GO" id="GO:0005737">
    <property type="term" value="C:cytoplasm"/>
    <property type="evidence" value="ECO:0007669"/>
    <property type="project" value="UniProtKB-SubCell"/>
</dbReference>
<dbReference type="GO" id="GO:0003723">
    <property type="term" value="F:RNA binding"/>
    <property type="evidence" value="ECO:0007669"/>
    <property type="project" value="UniProtKB-UniRule"/>
</dbReference>
<dbReference type="CDD" id="cd06590">
    <property type="entry name" value="RNase_HII_bacteria_HIII_like"/>
    <property type="match status" value="1"/>
</dbReference>
<dbReference type="GO" id="GO:0006298">
    <property type="term" value="P:mismatch repair"/>
    <property type="evidence" value="ECO:0007669"/>
    <property type="project" value="TreeGrafter"/>
</dbReference>
<proteinExistence type="inferred from homology"/>
<name>A0A931PVA2_FIMGI</name>
<comment type="cofactor">
    <cofactor evidence="2">
        <name>Mg(2+)</name>
        <dbReference type="ChEBI" id="CHEBI:18420"/>
    </cofactor>
</comment>
<evidence type="ECO:0000256" key="1">
    <source>
        <dbReference type="ARBA" id="ARBA00000077"/>
    </source>
</evidence>
<evidence type="ECO:0000256" key="8">
    <source>
        <dbReference type="ARBA" id="ARBA00022723"/>
    </source>
</evidence>
<comment type="cofactor">
    <cofactor evidence="12">
        <name>Mn(2+)</name>
        <dbReference type="ChEBI" id="CHEBI:29035"/>
    </cofactor>
    <cofactor evidence="12">
        <name>Mg(2+)</name>
        <dbReference type="ChEBI" id="CHEBI:18420"/>
    </cofactor>
    <text evidence="12">Manganese or magnesium. Binds 1 divalent metal ion per monomer in the absence of substrate. May bind a second metal ion after substrate binding.</text>
</comment>
<dbReference type="PANTHER" id="PTHR10954:SF23">
    <property type="entry name" value="RIBONUCLEASE"/>
    <property type="match status" value="1"/>
</dbReference>
<evidence type="ECO:0000313" key="16">
    <source>
        <dbReference type="Proteomes" id="UP000727962"/>
    </source>
</evidence>
<dbReference type="EMBL" id="JACOSL010000062">
    <property type="protein sequence ID" value="MBI1757422.1"/>
    <property type="molecule type" value="Genomic_DNA"/>
</dbReference>
<feature type="binding site" evidence="12">
    <location>
        <position position="11"/>
    </location>
    <ligand>
        <name>a divalent metal cation</name>
        <dbReference type="ChEBI" id="CHEBI:60240"/>
    </ligand>
</feature>
<feature type="domain" description="RNase H type-2" evidence="14">
    <location>
        <begin position="4"/>
        <end position="213"/>
    </location>
</feature>
<keyword evidence="7 12" id="KW-0540">Nuclease</keyword>